<comment type="caution">
    <text evidence="1">The sequence shown here is derived from an EMBL/GenBank/DDBJ whole genome shotgun (WGS) entry which is preliminary data.</text>
</comment>
<gene>
    <name evidence="1" type="ORF">PUN28_007155</name>
</gene>
<dbReference type="AlphaFoldDB" id="A0AAW2G3Q2"/>
<dbReference type="EMBL" id="JADYXP020000006">
    <property type="protein sequence ID" value="KAL0122210.1"/>
    <property type="molecule type" value="Genomic_DNA"/>
</dbReference>
<evidence type="ECO:0000313" key="1">
    <source>
        <dbReference type="EMBL" id="KAL0122210.1"/>
    </source>
</evidence>
<name>A0AAW2G3Q2_9HYME</name>
<protein>
    <submittedName>
        <fullName evidence="1">Uncharacterized protein</fullName>
    </submittedName>
</protein>
<reference evidence="1 2" key="1">
    <citation type="submission" date="2023-03" db="EMBL/GenBank/DDBJ databases">
        <title>High recombination rates correlate with genetic variation in Cardiocondyla obscurior ants.</title>
        <authorList>
            <person name="Errbii M."/>
        </authorList>
    </citation>
    <scope>NUCLEOTIDE SEQUENCE [LARGE SCALE GENOMIC DNA]</scope>
    <source>
        <strain evidence="1">Alpha-2009</strain>
        <tissue evidence="1">Whole body</tissue>
    </source>
</reference>
<proteinExistence type="predicted"/>
<dbReference type="Proteomes" id="UP001430953">
    <property type="component" value="Unassembled WGS sequence"/>
</dbReference>
<organism evidence="1 2">
    <name type="scientific">Cardiocondyla obscurior</name>
    <dbReference type="NCBI Taxonomy" id="286306"/>
    <lineage>
        <taxon>Eukaryota</taxon>
        <taxon>Metazoa</taxon>
        <taxon>Ecdysozoa</taxon>
        <taxon>Arthropoda</taxon>
        <taxon>Hexapoda</taxon>
        <taxon>Insecta</taxon>
        <taxon>Pterygota</taxon>
        <taxon>Neoptera</taxon>
        <taxon>Endopterygota</taxon>
        <taxon>Hymenoptera</taxon>
        <taxon>Apocrita</taxon>
        <taxon>Aculeata</taxon>
        <taxon>Formicoidea</taxon>
        <taxon>Formicidae</taxon>
        <taxon>Myrmicinae</taxon>
        <taxon>Cardiocondyla</taxon>
    </lineage>
</organism>
<evidence type="ECO:0000313" key="2">
    <source>
        <dbReference type="Proteomes" id="UP001430953"/>
    </source>
</evidence>
<accession>A0AAW2G3Q2</accession>
<sequence>MQKNRTFTFFLGKEEALLRVSKAKGVSPQRIPTARQSRVSRRYNVSDCAIPLSPPGRIEYESNINVLRSAYVIAKYLRKQTESAR</sequence>
<keyword evidence="2" id="KW-1185">Reference proteome</keyword>